<reference evidence="2" key="1">
    <citation type="submission" date="2018-05" db="EMBL/GenBank/DDBJ databases">
        <authorList>
            <person name="Lanie J.A."/>
            <person name="Ng W.-L."/>
            <person name="Kazmierczak K.M."/>
            <person name="Andrzejewski T.M."/>
            <person name="Davidsen T.M."/>
            <person name="Wayne K.J."/>
            <person name="Tettelin H."/>
            <person name="Glass J.I."/>
            <person name="Rusch D."/>
            <person name="Podicherti R."/>
            <person name="Tsui H.-C.T."/>
            <person name="Winkler M.E."/>
        </authorList>
    </citation>
    <scope>NUCLEOTIDE SEQUENCE</scope>
</reference>
<dbReference type="AlphaFoldDB" id="A0A382DKZ5"/>
<dbReference type="GO" id="GO:0000224">
    <property type="term" value="F:peptide-N4-(N-acetyl-beta-glucosaminyl)asparagine amidase activity"/>
    <property type="evidence" value="ECO:0007669"/>
    <property type="project" value="TreeGrafter"/>
</dbReference>
<evidence type="ECO:0000259" key="1">
    <source>
        <dbReference type="Pfam" id="PF17678"/>
    </source>
</evidence>
<name>A0A382DKZ5_9ZZZZ</name>
<proteinExistence type="predicted"/>
<dbReference type="GO" id="GO:0006516">
    <property type="term" value="P:glycoprotein catabolic process"/>
    <property type="evidence" value="ECO:0007669"/>
    <property type="project" value="TreeGrafter"/>
</dbReference>
<organism evidence="2">
    <name type="scientific">marine metagenome</name>
    <dbReference type="NCBI Taxonomy" id="408172"/>
    <lineage>
        <taxon>unclassified sequences</taxon>
        <taxon>metagenomes</taxon>
        <taxon>ecological metagenomes</taxon>
    </lineage>
</organism>
<gene>
    <name evidence="2" type="ORF">METZ01_LOCUS191225</name>
</gene>
<dbReference type="InterPro" id="IPR041371">
    <property type="entry name" value="GH92_N"/>
</dbReference>
<dbReference type="Gene3D" id="2.70.98.10">
    <property type="match status" value="1"/>
</dbReference>
<dbReference type="InterPro" id="IPR050883">
    <property type="entry name" value="PNGase"/>
</dbReference>
<dbReference type="InterPro" id="IPR014718">
    <property type="entry name" value="GH-type_carb-bd"/>
</dbReference>
<dbReference type="Pfam" id="PF17678">
    <property type="entry name" value="Glyco_hydro_92N"/>
    <property type="match status" value="1"/>
</dbReference>
<dbReference type="PANTHER" id="PTHR12143:SF39">
    <property type="entry name" value="SECRETED PROTEIN"/>
    <property type="match status" value="1"/>
</dbReference>
<feature type="non-terminal residue" evidence="2">
    <location>
        <position position="105"/>
    </location>
</feature>
<dbReference type="GO" id="GO:0005829">
    <property type="term" value="C:cytosol"/>
    <property type="evidence" value="ECO:0007669"/>
    <property type="project" value="TreeGrafter"/>
</dbReference>
<evidence type="ECO:0000313" key="2">
    <source>
        <dbReference type="EMBL" id="SVB38371.1"/>
    </source>
</evidence>
<dbReference type="PANTHER" id="PTHR12143">
    <property type="entry name" value="PEPTIDE N-GLYCANASE PNGASE -RELATED"/>
    <property type="match status" value="1"/>
</dbReference>
<protein>
    <recommendedName>
        <fullName evidence="1">Glycosyl hydrolase family 92 N-terminal domain-containing protein</fullName>
    </recommendedName>
</protein>
<accession>A0A382DKZ5</accession>
<feature type="domain" description="Glycosyl hydrolase family 92 N-terminal" evidence="1">
    <location>
        <begin position="28"/>
        <end position="104"/>
    </location>
</feature>
<sequence length="105" mass="11262">MKKSFPLILSLVSCLFSSVDLEKPAVDYVDPFIGTDGTGHTFPGATLPFGMVQLSPDTRDKGWENCSGYHSSNPTILGFSHTHLSGTGAIDYGDFLVVPMSGKLH</sequence>
<dbReference type="EMBL" id="UINC01039620">
    <property type="protein sequence ID" value="SVB38371.1"/>
    <property type="molecule type" value="Genomic_DNA"/>
</dbReference>
<dbReference type="GO" id="GO:0030246">
    <property type="term" value="F:carbohydrate binding"/>
    <property type="evidence" value="ECO:0007669"/>
    <property type="project" value="InterPro"/>
</dbReference>